<accession>M0LKD5</accession>
<dbReference type="Proteomes" id="UP000011555">
    <property type="component" value="Unassembled WGS sequence"/>
</dbReference>
<sequence length="33" mass="3810">MFHPSYQDVWIGRLGYEPAEYRAAIRDALEAAI</sequence>
<protein>
    <submittedName>
        <fullName evidence="1">Uracil-DNA glycosylase</fullName>
    </submittedName>
</protein>
<evidence type="ECO:0000313" key="1">
    <source>
        <dbReference type="EMBL" id="EMA34082.1"/>
    </source>
</evidence>
<name>M0LKD5_NATLA</name>
<dbReference type="AlphaFoldDB" id="M0LKD5"/>
<evidence type="ECO:0000313" key="2">
    <source>
        <dbReference type="Proteomes" id="UP000011555"/>
    </source>
</evidence>
<gene>
    <name evidence="1" type="ORF">C445_08692</name>
</gene>
<dbReference type="EMBL" id="AOLZ01000033">
    <property type="protein sequence ID" value="EMA34082.1"/>
    <property type="molecule type" value="Genomic_DNA"/>
</dbReference>
<reference evidence="1 2" key="1">
    <citation type="journal article" date="2014" name="PLoS Genet.">
        <title>Phylogenetically driven sequencing of extremely halophilic archaea reveals strategies for static and dynamic osmo-response.</title>
        <authorList>
            <person name="Becker E.A."/>
            <person name="Seitzer P.M."/>
            <person name="Tritt A."/>
            <person name="Larsen D."/>
            <person name="Krusor M."/>
            <person name="Yao A.I."/>
            <person name="Wu D."/>
            <person name="Madern D."/>
            <person name="Eisen J.A."/>
            <person name="Darling A.E."/>
            <person name="Facciotti M.T."/>
        </authorList>
    </citation>
    <scope>NUCLEOTIDE SEQUENCE [LARGE SCALE GENOMIC DNA]</scope>
    <source>
        <strain evidence="1 2">AJ5</strain>
    </source>
</reference>
<proteinExistence type="predicted"/>
<comment type="caution">
    <text evidence="1">The sequence shown here is derived from an EMBL/GenBank/DDBJ whole genome shotgun (WGS) entry which is preliminary data.</text>
</comment>
<dbReference type="InParanoid" id="M0LKD5"/>
<organism evidence="1 2">
    <name type="scientific">Natronobacterium lacisalsi AJ5</name>
    <dbReference type="NCBI Taxonomy" id="358396"/>
    <lineage>
        <taxon>Archaea</taxon>
        <taxon>Methanobacteriati</taxon>
        <taxon>Methanobacteriota</taxon>
        <taxon>Stenosarchaea group</taxon>
        <taxon>Halobacteria</taxon>
        <taxon>Halobacteriales</taxon>
        <taxon>Natrialbaceae</taxon>
        <taxon>Natronobacterium</taxon>
    </lineage>
</organism>
<keyword evidence="2" id="KW-1185">Reference proteome</keyword>